<dbReference type="EMBL" id="KN822183">
    <property type="protein sequence ID" value="KIM53325.1"/>
    <property type="molecule type" value="Genomic_DNA"/>
</dbReference>
<dbReference type="InParanoid" id="A0A0C3CXN0"/>
<reference evidence="2 3" key="1">
    <citation type="submission" date="2014-04" db="EMBL/GenBank/DDBJ databases">
        <authorList>
            <consortium name="DOE Joint Genome Institute"/>
            <person name="Kuo A."/>
            <person name="Kohler A."/>
            <person name="Nagy L.G."/>
            <person name="Floudas D."/>
            <person name="Copeland A."/>
            <person name="Barry K.W."/>
            <person name="Cichocki N."/>
            <person name="Veneault-Fourrey C."/>
            <person name="LaButti K."/>
            <person name="Lindquist E.A."/>
            <person name="Lipzen A."/>
            <person name="Lundell T."/>
            <person name="Morin E."/>
            <person name="Murat C."/>
            <person name="Sun H."/>
            <person name="Tunlid A."/>
            <person name="Henrissat B."/>
            <person name="Grigoriev I.V."/>
            <person name="Hibbett D.S."/>
            <person name="Martin F."/>
            <person name="Nordberg H.P."/>
            <person name="Cantor M.N."/>
            <person name="Hua S.X."/>
        </authorList>
    </citation>
    <scope>NUCLEOTIDE SEQUENCE [LARGE SCALE GENOMIC DNA]</scope>
    <source>
        <strain evidence="2 3">Foug A</strain>
    </source>
</reference>
<organism evidence="2 3">
    <name type="scientific">Scleroderma citrinum Foug A</name>
    <dbReference type="NCBI Taxonomy" id="1036808"/>
    <lineage>
        <taxon>Eukaryota</taxon>
        <taxon>Fungi</taxon>
        <taxon>Dikarya</taxon>
        <taxon>Basidiomycota</taxon>
        <taxon>Agaricomycotina</taxon>
        <taxon>Agaricomycetes</taxon>
        <taxon>Agaricomycetidae</taxon>
        <taxon>Boletales</taxon>
        <taxon>Sclerodermatineae</taxon>
        <taxon>Sclerodermataceae</taxon>
        <taxon>Scleroderma</taxon>
    </lineage>
</organism>
<name>A0A0C3CXN0_9AGAM</name>
<feature type="region of interest" description="Disordered" evidence="1">
    <location>
        <begin position="1"/>
        <end position="77"/>
    </location>
</feature>
<accession>A0A0C3CXN0</accession>
<feature type="compositionally biased region" description="Polar residues" evidence="1">
    <location>
        <begin position="63"/>
        <end position="76"/>
    </location>
</feature>
<reference evidence="3" key="2">
    <citation type="submission" date="2015-01" db="EMBL/GenBank/DDBJ databases">
        <title>Evolutionary Origins and Diversification of the Mycorrhizal Mutualists.</title>
        <authorList>
            <consortium name="DOE Joint Genome Institute"/>
            <consortium name="Mycorrhizal Genomics Consortium"/>
            <person name="Kohler A."/>
            <person name="Kuo A."/>
            <person name="Nagy L.G."/>
            <person name="Floudas D."/>
            <person name="Copeland A."/>
            <person name="Barry K.W."/>
            <person name="Cichocki N."/>
            <person name="Veneault-Fourrey C."/>
            <person name="LaButti K."/>
            <person name="Lindquist E.A."/>
            <person name="Lipzen A."/>
            <person name="Lundell T."/>
            <person name="Morin E."/>
            <person name="Murat C."/>
            <person name="Riley R."/>
            <person name="Ohm R."/>
            <person name="Sun H."/>
            <person name="Tunlid A."/>
            <person name="Henrissat B."/>
            <person name="Grigoriev I.V."/>
            <person name="Hibbett D.S."/>
            <person name="Martin F."/>
        </authorList>
    </citation>
    <scope>NUCLEOTIDE SEQUENCE [LARGE SCALE GENOMIC DNA]</scope>
    <source>
        <strain evidence="3">Foug A</strain>
    </source>
</reference>
<sequence length="183" mass="20232">MMATHAPTPPPPTTRITPTGSVKRGAATTTPAYSYPHSAGINNNDDDAHLQPTETCRRPHPRVQTTTTQDASWSARETSRIDQPAPCVDIHSWRSSFITLRERHVWAQRIFFIRLSKLETGSFVAEFDKPLIQCCHASCLVFEPPASSKLVALSRTLNAKILQKSMSSTFCSSLNKNNVGVAR</sequence>
<dbReference type="Proteomes" id="UP000053989">
    <property type="component" value="Unassembled WGS sequence"/>
</dbReference>
<dbReference type="AlphaFoldDB" id="A0A0C3CXN0"/>
<proteinExistence type="predicted"/>
<evidence type="ECO:0000256" key="1">
    <source>
        <dbReference type="SAM" id="MobiDB-lite"/>
    </source>
</evidence>
<gene>
    <name evidence="2" type="ORF">SCLCIDRAFT_446915</name>
</gene>
<protein>
    <submittedName>
        <fullName evidence="2">Uncharacterized protein</fullName>
    </submittedName>
</protein>
<evidence type="ECO:0000313" key="2">
    <source>
        <dbReference type="EMBL" id="KIM53325.1"/>
    </source>
</evidence>
<evidence type="ECO:0000313" key="3">
    <source>
        <dbReference type="Proteomes" id="UP000053989"/>
    </source>
</evidence>
<keyword evidence="3" id="KW-1185">Reference proteome</keyword>
<dbReference type="HOGENOM" id="CLU_1475967_0_0_1"/>